<dbReference type="Gene3D" id="3.40.50.300">
    <property type="entry name" value="P-loop containing nucleotide triphosphate hydrolases"/>
    <property type="match status" value="1"/>
</dbReference>
<dbReference type="PRINTS" id="PR00315">
    <property type="entry name" value="ELONGATNFCT"/>
</dbReference>
<dbReference type="Gene3D" id="2.40.30.10">
    <property type="entry name" value="Translation factors"/>
    <property type="match status" value="1"/>
</dbReference>
<organism evidence="3 4">
    <name type="scientific">Reticulomyxa filosa</name>
    <dbReference type="NCBI Taxonomy" id="46433"/>
    <lineage>
        <taxon>Eukaryota</taxon>
        <taxon>Sar</taxon>
        <taxon>Rhizaria</taxon>
        <taxon>Retaria</taxon>
        <taxon>Foraminifera</taxon>
        <taxon>Monothalamids</taxon>
        <taxon>Reticulomyxidae</taxon>
        <taxon>Reticulomyxa</taxon>
    </lineage>
</organism>
<dbReference type="SUPFAM" id="SSF50447">
    <property type="entry name" value="Translation proteins"/>
    <property type="match status" value="1"/>
</dbReference>
<dbReference type="GO" id="GO:0005525">
    <property type="term" value="F:GTP binding"/>
    <property type="evidence" value="ECO:0007669"/>
    <property type="project" value="InterPro"/>
</dbReference>
<dbReference type="InterPro" id="IPR027417">
    <property type="entry name" value="P-loop_NTPase"/>
</dbReference>
<evidence type="ECO:0000256" key="1">
    <source>
        <dbReference type="SAM" id="MobiDB-lite"/>
    </source>
</evidence>
<reference evidence="3 4" key="1">
    <citation type="journal article" date="2013" name="Curr. Biol.">
        <title>The Genome of the Foraminiferan Reticulomyxa filosa.</title>
        <authorList>
            <person name="Glockner G."/>
            <person name="Hulsmann N."/>
            <person name="Schleicher M."/>
            <person name="Noegel A.A."/>
            <person name="Eichinger L."/>
            <person name="Gallinger C."/>
            <person name="Pawlowski J."/>
            <person name="Sierra R."/>
            <person name="Euteneuer U."/>
            <person name="Pillet L."/>
            <person name="Moustafa A."/>
            <person name="Platzer M."/>
            <person name="Groth M."/>
            <person name="Szafranski K."/>
            <person name="Schliwa M."/>
        </authorList>
    </citation>
    <scope>NUCLEOTIDE SEQUENCE [LARGE SCALE GENOMIC DNA]</scope>
</reference>
<evidence type="ECO:0000313" key="4">
    <source>
        <dbReference type="Proteomes" id="UP000023152"/>
    </source>
</evidence>
<dbReference type="PANTHER" id="PTHR43721">
    <property type="entry name" value="ELONGATION FACTOR TU-RELATED"/>
    <property type="match status" value="1"/>
</dbReference>
<dbReference type="SUPFAM" id="SSF52540">
    <property type="entry name" value="P-loop containing nucleoside triphosphate hydrolases"/>
    <property type="match status" value="1"/>
</dbReference>
<gene>
    <name evidence="3" type="ORF">RFI_09084</name>
</gene>
<feature type="region of interest" description="Disordered" evidence="1">
    <location>
        <begin position="207"/>
        <end position="234"/>
    </location>
</feature>
<dbReference type="GO" id="GO:0003924">
    <property type="term" value="F:GTPase activity"/>
    <property type="evidence" value="ECO:0007669"/>
    <property type="project" value="InterPro"/>
</dbReference>
<accession>X6NQS0</accession>
<dbReference type="AlphaFoldDB" id="X6NQS0"/>
<feature type="domain" description="Tr-type G" evidence="2">
    <location>
        <begin position="1"/>
        <end position="254"/>
    </location>
</feature>
<comment type="caution">
    <text evidence="3">The sequence shown here is derived from an EMBL/GenBank/DDBJ whole genome shotgun (WGS) entry which is preliminary data.</text>
</comment>
<evidence type="ECO:0000313" key="3">
    <source>
        <dbReference type="EMBL" id="ETO28049.1"/>
    </source>
</evidence>
<dbReference type="OrthoDB" id="2067at2759"/>
<proteinExistence type="predicted"/>
<dbReference type="Pfam" id="PF00009">
    <property type="entry name" value="GTP_EFTU"/>
    <property type="match status" value="1"/>
</dbReference>
<dbReference type="InterPro" id="IPR050055">
    <property type="entry name" value="EF-Tu_GTPase"/>
</dbReference>
<dbReference type="OMA" id="IVEMSIN"/>
<sequence length="345" mass="37955">MLIVVKQGEFGLMFIIDFLTDKSGALNKNKSLSRALSTKFSTASIDKAVESRTRGITLDLGFSCFCVPIPEFMKPRLSPHIKQLQFTLVDCPGHGSLIRTIIGGAQIIDFMILVIDVNKGIQTQTAECLVLGEILTKPTQMIVALNKMDTFEETIKAKLKDSNKKDSHSIDVQQEIHSKLEKKLATLKKVFAKTKFGKNVPMISITANEGGTKKGSNPPGDNPTFDRNPEETSKKARGLDQLIEKLLANLDIPNREEQAKKPFIAAVDHCFNIKGQGTILTTTVLQGTVAMHQVVEIPTHNEVRKVKSLEMFKQKVVCALVLIALSHFSLPKIQYEEGEGGGGTI</sequence>
<dbReference type="InterPro" id="IPR000795">
    <property type="entry name" value="T_Tr_GTP-bd_dom"/>
</dbReference>
<dbReference type="GO" id="GO:0003746">
    <property type="term" value="F:translation elongation factor activity"/>
    <property type="evidence" value="ECO:0007669"/>
    <property type="project" value="TreeGrafter"/>
</dbReference>
<dbReference type="EMBL" id="ASPP01006898">
    <property type="protein sequence ID" value="ETO28049.1"/>
    <property type="molecule type" value="Genomic_DNA"/>
</dbReference>
<dbReference type="GO" id="GO:0001514">
    <property type="term" value="P:selenocysteine incorporation"/>
    <property type="evidence" value="ECO:0007669"/>
    <property type="project" value="TreeGrafter"/>
</dbReference>
<dbReference type="PANTHER" id="PTHR43721:SF11">
    <property type="entry name" value="SELENOCYSTEINE-SPECIFIC ELONGATION FACTOR"/>
    <property type="match status" value="1"/>
</dbReference>
<evidence type="ECO:0000259" key="2">
    <source>
        <dbReference type="PROSITE" id="PS51722"/>
    </source>
</evidence>
<dbReference type="Proteomes" id="UP000023152">
    <property type="component" value="Unassembled WGS sequence"/>
</dbReference>
<dbReference type="InterPro" id="IPR009000">
    <property type="entry name" value="Transl_B-barrel_sf"/>
</dbReference>
<keyword evidence="4" id="KW-1185">Reference proteome</keyword>
<protein>
    <recommendedName>
        <fullName evidence="2">Tr-type G domain-containing protein</fullName>
    </recommendedName>
</protein>
<dbReference type="PROSITE" id="PS51722">
    <property type="entry name" value="G_TR_2"/>
    <property type="match status" value="1"/>
</dbReference>
<name>X6NQS0_RETFI</name>